<dbReference type="EMBL" id="ANHY01000015">
    <property type="protein sequence ID" value="EKV28658.1"/>
    <property type="molecule type" value="Genomic_DNA"/>
</dbReference>
<name>K9HDW3_9PROT</name>
<feature type="transmembrane region" description="Helical" evidence="1">
    <location>
        <begin position="20"/>
        <end position="42"/>
    </location>
</feature>
<keyword evidence="3" id="KW-1185">Reference proteome</keyword>
<evidence type="ECO:0000313" key="2">
    <source>
        <dbReference type="EMBL" id="EKV28658.1"/>
    </source>
</evidence>
<keyword evidence="1" id="KW-0472">Membrane</keyword>
<sequence length="56" mass="6033">MSKIVALSRSLMKDDEGLALVEYTILLALIAAAVITVISTVGTKVLGYWNTFNGNF</sequence>
<evidence type="ECO:0008006" key="4">
    <source>
        <dbReference type="Google" id="ProtNLM"/>
    </source>
</evidence>
<gene>
    <name evidence="2" type="ORF">C882_0870</name>
</gene>
<dbReference type="RefSeq" id="WP_009541526.1">
    <property type="nucleotide sequence ID" value="NZ_ANHY01000015.1"/>
</dbReference>
<evidence type="ECO:0000313" key="3">
    <source>
        <dbReference type="Proteomes" id="UP000009881"/>
    </source>
</evidence>
<dbReference type="Proteomes" id="UP000009881">
    <property type="component" value="Unassembled WGS sequence"/>
</dbReference>
<keyword evidence="1" id="KW-0812">Transmembrane</keyword>
<accession>K9HDW3</accession>
<dbReference type="AlphaFoldDB" id="K9HDW3"/>
<protein>
    <recommendedName>
        <fullName evidence="4">Flp family type IVb pilin</fullName>
    </recommendedName>
</protein>
<comment type="caution">
    <text evidence="2">The sequence shown here is derived from an EMBL/GenBank/DDBJ whole genome shotgun (WGS) entry which is preliminary data.</text>
</comment>
<keyword evidence="1" id="KW-1133">Transmembrane helix</keyword>
<organism evidence="2 3">
    <name type="scientific">Caenispirillum salinarum AK4</name>
    <dbReference type="NCBI Taxonomy" id="1238182"/>
    <lineage>
        <taxon>Bacteria</taxon>
        <taxon>Pseudomonadati</taxon>
        <taxon>Pseudomonadota</taxon>
        <taxon>Alphaproteobacteria</taxon>
        <taxon>Rhodospirillales</taxon>
        <taxon>Novispirillaceae</taxon>
        <taxon>Caenispirillum</taxon>
    </lineage>
</organism>
<reference evidence="2 3" key="1">
    <citation type="journal article" date="2013" name="Genome Announc.">
        <title>Draft Genome Sequence of an Alphaproteobacterium, Caenispirillum salinarum AK4(T), Isolated from a Solar Saltern.</title>
        <authorList>
            <person name="Khatri I."/>
            <person name="Singh A."/>
            <person name="Korpole S."/>
            <person name="Pinnaka A.K."/>
            <person name="Subramanian S."/>
        </authorList>
    </citation>
    <scope>NUCLEOTIDE SEQUENCE [LARGE SCALE GENOMIC DNA]</scope>
    <source>
        <strain evidence="2 3">AK4</strain>
    </source>
</reference>
<dbReference type="STRING" id="1238182.C882_0870"/>
<proteinExistence type="predicted"/>
<evidence type="ECO:0000256" key="1">
    <source>
        <dbReference type="SAM" id="Phobius"/>
    </source>
</evidence>